<dbReference type="AlphaFoldDB" id="A0A364V8F1"/>
<comment type="caution">
    <text evidence="1">The sequence shown here is derived from an EMBL/GenBank/DDBJ whole genome shotgun (WGS) entry which is preliminary data.</text>
</comment>
<sequence>MFDKMWGPIAPKIPMWHKIFSASLVAMLVGEVEGAGSTEHPQYIMAYINDFGRPQLGSSSPYVDSAVCTYIGLPPNQSVPESARDQDMLYLHGFLHNVHSSYGSVLGLRDGIAPLATLDVGSLGGKAKRVP</sequence>
<evidence type="ECO:0000313" key="2">
    <source>
        <dbReference type="Proteomes" id="UP000251577"/>
    </source>
</evidence>
<dbReference type="Proteomes" id="UP000251577">
    <property type="component" value="Unassembled WGS sequence"/>
</dbReference>
<dbReference type="EMBL" id="QHCV01000007">
    <property type="protein sequence ID" value="RAV32897.1"/>
    <property type="molecule type" value="Genomic_DNA"/>
</dbReference>
<proteinExistence type="predicted"/>
<evidence type="ECO:0000313" key="1">
    <source>
        <dbReference type="EMBL" id="RAV32897.1"/>
    </source>
</evidence>
<organism evidence="1 2">
    <name type="scientific">Corynebacterium heidelbergense</name>
    <dbReference type="NCBI Taxonomy" id="2055947"/>
    <lineage>
        <taxon>Bacteria</taxon>
        <taxon>Bacillati</taxon>
        <taxon>Actinomycetota</taxon>
        <taxon>Actinomycetes</taxon>
        <taxon>Mycobacteriales</taxon>
        <taxon>Corynebacteriaceae</taxon>
        <taxon>Corynebacterium</taxon>
    </lineage>
</organism>
<protein>
    <submittedName>
        <fullName evidence="1">Uncharacterized protein</fullName>
    </submittedName>
</protein>
<reference evidence="1 2" key="1">
    <citation type="journal article" date="2018" name="Syst. Appl. Microbiol.">
        <title>Corynebacterium heidelbergense sp. nov., isolated from the preen glands of Egyptian geese (Alopochen aegyptiacus).</title>
        <authorList>
            <person name="Braun M.S."/>
            <person name="Wang E."/>
            <person name="Zimmermann S."/>
            <person name="Wink M."/>
        </authorList>
    </citation>
    <scope>NUCLEOTIDE SEQUENCE [LARGE SCALE GENOMIC DNA]</scope>
    <source>
        <strain evidence="1 2">647</strain>
    </source>
</reference>
<accession>A0A364V8F1</accession>
<keyword evidence="2" id="KW-1185">Reference proteome</keyword>
<gene>
    <name evidence="1" type="ORF">DLJ54_01175</name>
</gene>
<name>A0A364V8F1_9CORY</name>